<dbReference type="InterPro" id="IPR036373">
    <property type="entry name" value="Ribosomal_bL17_sf"/>
</dbReference>
<sequence>MATLYRGIGARCSCLVKLQQNNIVSTTVRCISVSAPDQIKRKWISKWKNNFPTQVYSEAEWLEEACFDKILGVEIKSKERRRRLFKALLDRLVNQERVVVSYRRGIGLARLTELLIDTAKKGDETAVYRMMQRKELIPKVFDELLPRFADHDGNYTTVYRVQSEALPRYHYKNLLYRKDGNLVVELNGNSLPPMMPSKVEMEELTLRYFENKKNEMDNLERGSSV</sequence>
<evidence type="ECO:0000256" key="3">
    <source>
        <dbReference type="ARBA" id="ARBA00023274"/>
    </source>
</evidence>
<protein>
    <recommendedName>
        <fullName evidence="4">Large ribosomal subunit protein bL17m</fullName>
    </recommendedName>
    <alternativeName>
        <fullName evidence="5">39S ribosomal protein L17, mitochondrial</fullName>
    </alternativeName>
</protein>
<dbReference type="GeneID" id="136805932"/>
<dbReference type="OrthoDB" id="275000at2759"/>
<dbReference type="Gene3D" id="3.90.1030.10">
    <property type="entry name" value="Ribosomal protein L17"/>
    <property type="match status" value="1"/>
</dbReference>
<reference evidence="6" key="1">
    <citation type="submission" date="2021-01" db="UniProtKB">
        <authorList>
            <consortium name="EnsemblMetazoa"/>
        </authorList>
    </citation>
    <scope>IDENTIFICATION</scope>
</reference>
<evidence type="ECO:0000256" key="5">
    <source>
        <dbReference type="ARBA" id="ARBA00035413"/>
    </source>
</evidence>
<dbReference type="PANTHER" id="PTHR14413:SF16">
    <property type="entry name" value="LARGE RIBOSOMAL SUBUNIT PROTEIN BL17M"/>
    <property type="match status" value="1"/>
</dbReference>
<evidence type="ECO:0000313" key="7">
    <source>
        <dbReference type="Proteomes" id="UP000594262"/>
    </source>
</evidence>
<dbReference type="RefSeq" id="XP_066918621.1">
    <property type="nucleotide sequence ID" value="XM_067062520.1"/>
</dbReference>
<evidence type="ECO:0000313" key="6">
    <source>
        <dbReference type="EnsemblMetazoa" id="CLYHEMP004549.1"/>
    </source>
</evidence>
<evidence type="ECO:0000256" key="4">
    <source>
        <dbReference type="ARBA" id="ARBA00035290"/>
    </source>
</evidence>
<organism evidence="6 7">
    <name type="scientific">Clytia hemisphaerica</name>
    <dbReference type="NCBI Taxonomy" id="252671"/>
    <lineage>
        <taxon>Eukaryota</taxon>
        <taxon>Metazoa</taxon>
        <taxon>Cnidaria</taxon>
        <taxon>Hydrozoa</taxon>
        <taxon>Hydroidolina</taxon>
        <taxon>Leptothecata</taxon>
        <taxon>Obeliida</taxon>
        <taxon>Clytiidae</taxon>
        <taxon>Clytia</taxon>
    </lineage>
</organism>
<keyword evidence="2" id="KW-0689">Ribosomal protein</keyword>
<dbReference type="Pfam" id="PF01196">
    <property type="entry name" value="Ribosomal_L17"/>
    <property type="match status" value="1"/>
</dbReference>
<keyword evidence="7" id="KW-1185">Reference proteome</keyword>
<dbReference type="PANTHER" id="PTHR14413">
    <property type="entry name" value="RIBOSOMAL PROTEIN L17"/>
    <property type="match status" value="1"/>
</dbReference>
<dbReference type="AlphaFoldDB" id="A0A7M5WR51"/>
<dbReference type="EnsemblMetazoa" id="CLYHEMT004549.1">
    <property type="protein sequence ID" value="CLYHEMP004549.1"/>
    <property type="gene ID" value="CLYHEMG004549"/>
</dbReference>
<dbReference type="Proteomes" id="UP000594262">
    <property type="component" value="Unplaced"/>
</dbReference>
<dbReference type="GO" id="GO:0005762">
    <property type="term" value="C:mitochondrial large ribosomal subunit"/>
    <property type="evidence" value="ECO:0007669"/>
    <property type="project" value="TreeGrafter"/>
</dbReference>
<evidence type="ECO:0000256" key="1">
    <source>
        <dbReference type="ARBA" id="ARBA00008777"/>
    </source>
</evidence>
<dbReference type="GO" id="GO:0006412">
    <property type="term" value="P:translation"/>
    <property type="evidence" value="ECO:0007669"/>
    <property type="project" value="InterPro"/>
</dbReference>
<name>A0A7M5WR51_9CNID</name>
<accession>A0A7M5WR51</accession>
<keyword evidence="3" id="KW-0687">Ribonucleoprotein</keyword>
<dbReference type="GO" id="GO:0003735">
    <property type="term" value="F:structural constituent of ribosome"/>
    <property type="evidence" value="ECO:0007669"/>
    <property type="project" value="InterPro"/>
</dbReference>
<proteinExistence type="inferred from homology"/>
<comment type="similarity">
    <text evidence="1">Belongs to the bacterial ribosomal protein bL17 family.</text>
</comment>
<evidence type="ECO:0000256" key="2">
    <source>
        <dbReference type="ARBA" id="ARBA00022980"/>
    </source>
</evidence>
<dbReference type="InterPro" id="IPR000456">
    <property type="entry name" value="Ribosomal_bL17"/>
</dbReference>
<dbReference type="SUPFAM" id="SSF64263">
    <property type="entry name" value="Prokaryotic ribosomal protein L17"/>
    <property type="match status" value="1"/>
</dbReference>